<feature type="domain" description="Peptidase S8/S53" evidence="9">
    <location>
        <begin position="163"/>
        <end position="441"/>
    </location>
</feature>
<dbReference type="Pfam" id="PF22352">
    <property type="entry name" value="K319L-like_PKD"/>
    <property type="match status" value="1"/>
</dbReference>
<dbReference type="Gene3D" id="3.40.50.200">
    <property type="entry name" value="Peptidase S8/S53 domain"/>
    <property type="match status" value="1"/>
</dbReference>
<dbReference type="Proteomes" id="UP001041814">
    <property type="component" value="Unassembled WGS sequence"/>
</dbReference>
<feature type="active site" description="Charge relay system" evidence="5">
    <location>
        <position position="410"/>
    </location>
</feature>
<organism evidence="10 11">
    <name type="scientific">Rubrivivax gelatinosus</name>
    <name type="common">Rhodocyclus gelatinosus</name>
    <name type="synonym">Rhodopseudomonas gelatinosa</name>
    <dbReference type="NCBI Taxonomy" id="28068"/>
    <lineage>
        <taxon>Bacteria</taxon>
        <taxon>Pseudomonadati</taxon>
        <taxon>Pseudomonadota</taxon>
        <taxon>Betaproteobacteria</taxon>
        <taxon>Burkholderiales</taxon>
        <taxon>Sphaerotilaceae</taxon>
        <taxon>Rubrivivax</taxon>
    </lineage>
</organism>
<name>A0ABS1E1Q8_RUBGE</name>
<dbReference type="InterPro" id="IPR023827">
    <property type="entry name" value="Peptidase_S8_Asp-AS"/>
</dbReference>
<dbReference type="PROSITE" id="PS00137">
    <property type="entry name" value="SUBTILASE_HIS"/>
    <property type="match status" value="1"/>
</dbReference>
<feature type="active site" description="Charge relay system" evidence="5">
    <location>
        <position position="172"/>
    </location>
</feature>
<accession>A0ABS1E1Q8</accession>
<feature type="active site" description="Charge relay system" evidence="5">
    <location>
        <position position="225"/>
    </location>
</feature>
<dbReference type="GO" id="GO:0006508">
    <property type="term" value="P:proteolysis"/>
    <property type="evidence" value="ECO:0007669"/>
    <property type="project" value="UniProtKB-KW"/>
</dbReference>
<comment type="caution">
    <text evidence="10">The sequence shown here is derived from an EMBL/GenBank/DDBJ whole genome shotgun (WGS) entry which is preliminary data.</text>
</comment>
<dbReference type="InterPro" id="IPR013783">
    <property type="entry name" value="Ig-like_fold"/>
</dbReference>
<evidence type="ECO:0000256" key="4">
    <source>
        <dbReference type="ARBA" id="ARBA00022825"/>
    </source>
</evidence>
<dbReference type="PROSITE" id="PS51892">
    <property type="entry name" value="SUBTILASE"/>
    <property type="match status" value="1"/>
</dbReference>
<dbReference type="InterPro" id="IPR050131">
    <property type="entry name" value="Peptidase_S8_subtilisin-like"/>
</dbReference>
<keyword evidence="4 5" id="KW-0720">Serine protease</keyword>
<dbReference type="InterPro" id="IPR036852">
    <property type="entry name" value="Peptidase_S8/S53_dom_sf"/>
</dbReference>
<dbReference type="PRINTS" id="PR00723">
    <property type="entry name" value="SUBTILISIN"/>
</dbReference>
<feature type="chain" id="PRO_5047056458" evidence="8">
    <location>
        <begin position="35"/>
        <end position="1009"/>
    </location>
</feature>
<dbReference type="PROSITE" id="PS00138">
    <property type="entry name" value="SUBTILASE_SER"/>
    <property type="match status" value="1"/>
</dbReference>
<dbReference type="SUPFAM" id="SSF52743">
    <property type="entry name" value="Subtilisin-like"/>
    <property type="match status" value="1"/>
</dbReference>
<feature type="signal peptide" evidence="8">
    <location>
        <begin position="1"/>
        <end position="34"/>
    </location>
</feature>
<dbReference type="PANTHER" id="PTHR43806:SF11">
    <property type="entry name" value="CEREVISIN-RELATED"/>
    <property type="match status" value="1"/>
</dbReference>
<dbReference type="InterPro" id="IPR015500">
    <property type="entry name" value="Peptidase_S8_subtilisin-rel"/>
</dbReference>
<evidence type="ECO:0000313" key="11">
    <source>
        <dbReference type="Proteomes" id="UP001041814"/>
    </source>
</evidence>
<evidence type="ECO:0000256" key="1">
    <source>
        <dbReference type="ARBA" id="ARBA00011073"/>
    </source>
</evidence>
<evidence type="ECO:0000256" key="8">
    <source>
        <dbReference type="SAM" id="SignalP"/>
    </source>
</evidence>
<dbReference type="PANTHER" id="PTHR43806">
    <property type="entry name" value="PEPTIDASE S8"/>
    <property type="match status" value="1"/>
</dbReference>
<gene>
    <name evidence="10" type="ORF">CKO43_23315</name>
</gene>
<reference evidence="10" key="1">
    <citation type="submission" date="2017-08" db="EMBL/GenBank/DDBJ databases">
        <authorList>
            <person name="Imhoff J.F."/>
            <person name="Rahn T."/>
            <person name="Kuenzel S."/>
            <person name="Neulinger S.C."/>
        </authorList>
    </citation>
    <scope>NUCLEOTIDE SEQUENCE</scope>
    <source>
        <strain evidence="10">IM 151</strain>
    </source>
</reference>
<evidence type="ECO:0000256" key="5">
    <source>
        <dbReference type="PROSITE-ProRule" id="PRU01240"/>
    </source>
</evidence>
<dbReference type="Pfam" id="PF00082">
    <property type="entry name" value="Peptidase_S8"/>
    <property type="match status" value="1"/>
</dbReference>
<dbReference type="RefSeq" id="WP_200380181.1">
    <property type="nucleotide sequence ID" value="NZ_NRRU01000144.1"/>
</dbReference>
<evidence type="ECO:0000259" key="9">
    <source>
        <dbReference type="Pfam" id="PF00082"/>
    </source>
</evidence>
<dbReference type="Gene3D" id="2.60.40.10">
    <property type="entry name" value="Immunoglobulins"/>
    <property type="match status" value="6"/>
</dbReference>
<protein>
    <submittedName>
        <fullName evidence="10">Serine protease</fullName>
    </submittedName>
</protein>
<comment type="similarity">
    <text evidence="1 5 6">Belongs to the peptidase S8 family.</text>
</comment>
<keyword evidence="11" id="KW-1185">Reference proteome</keyword>
<feature type="region of interest" description="Disordered" evidence="7">
    <location>
        <begin position="200"/>
        <end position="221"/>
    </location>
</feature>
<dbReference type="Pfam" id="PF05345">
    <property type="entry name" value="He_PIG"/>
    <property type="match status" value="5"/>
</dbReference>
<sequence>MQQLSRSGAHAAAASTRRLVRGLAIFAFSSTAFAAAATEADEPGRIVVRYKPTLQAASATDAADTMSRRVTALSRRVGVKLGTLRSQGTQAAVYSAPAGLGALQLRALATQIAQDPSVASAEPDVRVSASSNDTYFAQQWALGSPAARAGGANFVAAWPYSTGSDVVVAVLDTGMTAHPDLSGRQFAGYDFVSDAGIGADGGGRDADPSDPGDACAAAGSSSSWHGTAVASQIAAIADNGYGIAGGAPGARVLQVRVLGKCGGWLSDTADAIAWVAGRSFAGVPAPSVKARVINLSLGGATSCPSYMQDAINLANAAGITVIAAAGNDGRAAISSPSNCSGVIAVAAATATGDLATYSNYSSQVAITAPGGGSCRQATAGCDTTPTIASGVEGANSFVGYSPARYFAGTSAATPQVAAAAALLLSYSPSLTPAQLRSALLSGVHAFPAGTFCTVAGRCGAGLLDAAGALATLSAPLVTITPTAGVTTGVDGVQAGLVARGASATLKATVASGTGYSYAWQQASGTAATIVSGRSSDTLVITAPASAGTMSFTVTASSAGGVSARNSVSLRVNSVPETLPAALPEAVAGASYTTALPTLDGDGDTVSYALVSGPTGLTVSSGGAVAWSAPVQGGYTLTIAARDPYGQTFKRSVTLTVKAKATVKPPVVPGGTLTASAGKAFSAATNVSGPAGVAISYALAGQPAGLTINTSGVLNWAAPVVGSYSIRVSASNAGGSASGVYALTVKAANRAPVVTAKTYPASAGVAWSGQVVASDADGDALKYAAASALPAGLTIEASGRMSWAKPVAGNYGFSVRVTDAAGLSGVATMTVAVAMPNRAPVVAALSYIGIAGVKWIGQVAASDADRDALRYELIAGVPAGLAINSAGLMSWASPVAGSYAISVRAIDTKGASAVAVMRLVVGKPNSAPTLDGRNFSASANVAFAAQLQARDVDGDKLSYALSGGVPAGLTLNTAGRLSWTKPPRGSWTVTVRVTDARGAVLTTTLTIVVK</sequence>
<evidence type="ECO:0000256" key="6">
    <source>
        <dbReference type="RuleBase" id="RU003355"/>
    </source>
</evidence>
<dbReference type="InterPro" id="IPR022398">
    <property type="entry name" value="Peptidase_S8_His-AS"/>
</dbReference>
<keyword evidence="2 5" id="KW-0645">Protease</keyword>
<evidence type="ECO:0000313" key="10">
    <source>
        <dbReference type="EMBL" id="MBK1715683.1"/>
    </source>
</evidence>
<evidence type="ECO:0000256" key="3">
    <source>
        <dbReference type="ARBA" id="ARBA00022801"/>
    </source>
</evidence>
<feature type="compositionally biased region" description="Low complexity" evidence="7">
    <location>
        <begin position="209"/>
        <end position="221"/>
    </location>
</feature>
<evidence type="ECO:0000256" key="2">
    <source>
        <dbReference type="ARBA" id="ARBA00022670"/>
    </source>
</evidence>
<evidence type="ECO:0000256" key="7">
    <source>
        <dbReference type="SAM" id="MobiDB-lite"/>
    </source>
</evidence>
<dbReference type="InterPro" id="IPR000209">
    <property type="entry name" value="Peptidase_S8/S53_dom"/>
</dbReference>
<reference evidence="10" key="2">
    <citation type="journal article" date="2020" name="Microorganisms">
        <title>Osmotic Adaptation and Compatible Solute Biosynthesis of Phototrophic Bacteria as Revealed from Genome Analyses.</title>
        <authorList>
            <person name="Imhoff J.F."/>
            <person name="Rahn T."/>
            <person name="Kunzel S."/>
            <person name="Keller A."/>
            <person name="Neulinger S.C."/>
        </authorList>
    </citation>
    <scope>NUCLEOTIDE SEQUENCE</scope>
    <source>
        <strain evidence="10">IM 151</strain>
    </source>
</reference>
<dbReference type="PROSITE" id="PS00136">
    <property type="entry name" value="SUBTILASE_ASP"/>
    <property type="match status" value="1"/>
</dbReference>
<dbReference type="GO" id="GO:0008233">
    <property type="term" value="F:peptidase activity"/>
    <property type="evidence" value="ECO:0007669"/>
    <property type="project" value="UniProtKB-KW"/>
</dbReference>
<proteinExistence type="inferred from homology"/>
<keyword evidence="8" id="KW-0732">Signal</keyword>
<keyword evidence="3 5" id="KW-0378">Hydrolase</keyword>
<dbReference type="InterPro" id="IPR023828">
    <property type="entry name" value="Peptidase_S8_Ser-AS"/>
</dbReference>
<dbReference type="EMBL" id="NRRU01000144">
    <property type="protein sequence ID" value="MBK1715683.1"/>
    <property type="molecule type" value="Genomic_DNA"/>
</dbReference>